<dbReference type="SUPFAM" id="SSF63724">
    <property type="entry name" value="Cytolysin/lectin"/>
    <property type="match status" value="1"/>
</dbReference>
<dbReference type="AlphaFoldDB" id="A0A8I2Z0K3"/>
<dbReference type="Pfam" id="PF07367">
    <property type="entry name" value="FB_lectin"/>
    <property type="match status" value="1"/>
</dbReference>
<dbReference type="Proteomes" id="UP000683000">
    <property type="component" value="Unassembled WGS sequence"/>
</dbReference>
<dbReference type="InterPro" id="IPR015926">
    <property type="entry name" value="Cytolysin/lectin"/>
</dbReference>
<organism evidence="1 2">
    <name type="scientific">Boletus reticuloceps</name>
    <dbReference type="NCBI Taxonomy" id="495285"/>
    <lineage>
        <taxon>Eukaryota</taxon>
        <taxon>Fungi</taxon>
        <taxon>Dikarya</taxon>
        <taxon>Basidiomycota</taxon>
        <taxon>Agaricomycotina</taxon>
        <taxon>Agaricomycetes</taxon>
        <taxon>Agaricomycetidae</taxon>
        <taxon>Boletales</taxon>
        <taxon>Boletineae</taxon>
        <taxon>Boletaceae</taxon>
        <taxon>Boletoideae</taxon>
        <taxon>Boletus</taxon>
    </lineage>
</organism>
<name>A0A8I2Z0K3_9AGAM</name>
<evidence type="ECO:0000313" key="2">
    <source>
        <dbReference type="Proteomes" id="UP000683000"/>
    </source>
</evidence>
<dbReference type="InterPro" id="IPR009960">
    <property type="entry name" value="Fruit_body_lectin_fun"/>
</dbReference>
<reference evidence="1" key="1">
    <citation type="submission" date="2021-03" db="EMBL/GenBank/DDBJ databases">
        <title>Evolutionary innovations through gain and loss of genes in the ectomycorrhizal Boletales.</title>
        <authorList>
            <person name="Wu G."/>
            <person name="Miyauchi S."/>
            <person name="Morin E."/>
            <person name="Yang Z.-L."/>
            <person name="Xu J."/>
            <person name="Martin F.M."/>
        </authorList>
    </citation>
    <scope>NUCLEOTIDE SEQUENCE</scope>
    <source>
        <strain evidence="1">BR01</strain>
    </source>
</reference>
<accession>A0A8I2Z0K3</accession>
<evidence type="ECO:0000313" key="1">
    <source>
        <dbReference type="EMBL" id="KAG6380447.1"/>
    </source>
</evidence>
<proteinExistence type="predicted"/>
<comment type="caution">
    <text evidence="1">The sequence shown here is derived from an EMBL/GenBank/DDBJ whole genome shotgun (WGS) entry which is preliminary data.</text>
</comment>
<sequence>MSYSITLRVFQRNPARGYFSIVEKTVFHFANGGTWSEANGTQTLTMGGSGTSGVLRFKSDKELITVAVGVHNYKRWCDVVTGLKPEETALVINPQYYNDGPRAYTREKQLAEYSVTSVVGTKVEVKYTVAEGNNLQADIIFG</sequence>
<gene>
    <name evidence="1" type="ORF">JVT61DRAFT_8586</name>
</gene>
<dbReference type="OrthoDB" id="4791458at2759"/>
<protein>
    <submittedName>
        <fullName evidence="1">Lectin</fullName>
    </submittedName>
</protein>
<keyword evidence="2" id="KW-1185">Reference proteome</keyword>
<dbReference type="EMBL" id="JAGFBS010000003">
    <property type="protein sequence ID" value="KAG6380447.1"/>
    <property type="molecule type" value="Genomic_DNA"/>
</dbReference>
<dbReference type="Gene3D" id="2.60.270.20">
    <property type="entry name" value="Cytolysin/lectin"/>
    <property type="match status" value="1"/>
</dbReference>